<evidence type="ECO:0000313" key="2">
    <source>
        <dbReference type="EMBL" id="KAF8485036.1"/>
    </source>
</evidence>
<proteinExistence type="predicted"/>
<feature type="region of interest" description="Disordered" evidence="1">
    <location>
        <begin position="192"/>
        <end position="222"/>
    </location>
</feature>
<sequence length="222" mass="25134">MFFDDMYVHCAHRRLTILSGSGPAHDLSCEAVKVKCLTAMHHACIIARRAASRAKPLARCMSSKPTPQEPPPGFSLPPKKLRALVSLYHQSRSFITPENLDEAIDSAFAEAPSVRVFGSRRTIDWPSLRLEVKERGRVSKFGFPETLDSESVLTVYDAQHEEREGRLEKVFDAMYGTLEMNKPGLELLQDTWEDVEKRLNGEEEEEEEEEEEGEGEEEAPRS</sequence>
<dbReference type="OrthoDB" id="5597211at2759"/>
<dbReference type="EMBL" id="WHVB01000003">
    <property type="protein sequence ID" value="KAF8485036.1"/>
    <property type="molecule type" value="Genomic_DNA"/>
</dbReference>
<name>A0A9P5N3A9_9AGAM</name>
<reference evidence="2" key="1">
    <citation type="submission" date="2019-10" db="EMBL/GenBank/DDBJ databases">
        <authorList>
            <consortium name="DOE Joint Genome Institute"/>
            <person name="Kuo A."/>
            <person name="Miyauchi S."/>
            <person name="Kiss E."/>
            <person name="Drula E."/>
            <person name="Kohler A."/>
            <person name="Sanchez-Garcia M."/>
            <person name="Andreopoulos B."/>
            <person name="Barry K.W."/>
            <person name="Bonito G."/>
            <person name="Buee M."/>
            <person name="Carver A."/>
            <person name="Chen C."/>
            <person name="Cichocki N."/>
            <person name="Clum A."/>
            <person name="Culley D."/>
            <person name="Crous P.W."/>
            <person name="Fauchery L."/>
            <person name="Girlanda M."/>
            <person name="Hayes R."/>
            <person name="Keri Z."/>
            <person name="LaButti K."/>
            <person name="Lipzen A."/>
            <person name="Lombard V."/>
            <person name="Magnuson J."/>
            <person name="Maillard F."/>
            <person name="Morin E."/>
            <person name="Murat C."/>
            <person name="Nolan M."/>
            <person name="Ohm R."/>
            <person name="Pangilinan J."/>
            <person name="Pereira M."/>
            <person name="Perotto S."/>
            <person name="Peter M."/>
            <person name="Riley R."/>
            <person name="Sitrit Y."/>
            <person name="Stielow B."/>
            <person name="Szollosi G."/>
            <person name="Zifcakova L."/>
            <person name="Stursova M."/>
            <person name="Spatafora J.W."/>
            <person name="Tedersoo L."/>
            <person name="Vaario L.-M."/>
            <person name="Yamada A."/>
            <person name="Yan M."/>
            <person name="Wang P."/>
            <person name="Xu J."/>
            <person name="Bruns T."/>
            <person name="Baldrian P."/>
            <person name="Vilgalys R."/>
            <person name="Henrissat B."/>
            <person name="Grigoriev I.V."/>
            <person name="Hibbett D."/>
            <person name="Nagy L.G."/>
            <person name="Martin F.M."/>
        </authorList>
    </citation>
    <scope>NUCLEOTIDE SEQUENCE</scope>
    <source>
        <strain evidence="2">Prilba</strain>
    </source>
</reference>
<accession>A0A9P5N3A9</accession>
<evidence type="ECO:0000256" key="1">
    <source>
        <dbReference type="SAM" id="MobiDB-lite"/>
    </source>
</evidence>
<feature type="compositionally biased region" description="Acidic residues" evidence="1">
    <location>
        <begin position="202"/>
        <end position="222"/>
    </location>
</feature>
<comment type="caution">
    <text evidence="2">The sequence shown here is derived from an EMBL/GenBank/DDBJ whole genome shotgun (WGS) entry which is preliminary data.</text>
</comment>
<evidence type="ECO:0000313" key="3">
    <source>
        <dbReference type="Proteomes" id="UP000759537"/>
    </source>
</evidence>
<dbReference type="Proteomes" id="UP000759537">
    <property type="component" value="Unassembled WGS sequence"/>
</dbReference>
<gene>
    <name evidence="2" type="ORF">DFH94DRAFT_259621</name>
</gene>
<dbReference type="AlphaFoldDB" id="A0A9P5N3A9"/>
<reference evidence="2" key="2">
    <citation type="journal article" date="2020" name="Nat. Commun.">
        <title>Large-scale genome sequencing of mycorrhizal fungi provides insights into the early evolution of symbiotic traits.</title>
        <authorList>
            <person name="Miyauchi S."/>
            <person name="Kiss E."/>
            <person name="Kuo A."/>
            <person name="Drula E."/>
            <person name="Kohler A."/>
            <person name="Sanchez-Garcia M."/>
            <person name="Morin E."/>
            <person name="Andreopoulos B."/>
            <person name="Barry K.W."/>
            <person name="Bonito G."/>
            <person name="Buee M."/>
            <person name="Carver A."/>
            <person name="Chen C."/>
            <person name="Cichocki N."/>
            <person name="Clum A."/>
            <person name="Culley D."/>
            <person name="Crous P.W."/>
            <person name="Fauchery L."/>
            <person name="Girlanda M."/>
            <person name="Hayes R.D."/>
            <person name="Keri Z."/>
            <person name="LaButti K."/>
            <person name="Lipzen A."/>
            <person name="Lombard V."/>
            <person name="Magnuson J."/>
            <person name="Maillard F."/>
            <person name="Murat C."/>
            <person name="Nolan M."/>
            <person name="Ohm R.A."/>
            <person name="Pangilinan J."/>
            <person name="Pereira M.F."/>
            <person name="Perotto S."/>
            <person name="Peter M."/>
            <person name="Pfister S."/>
            <person name="Riley R."/>
            <person name="Sitrit Y."/>
            <person name="Stielow J.B."/>
            <person name="Szollosi G."/>
            <person name="Zifcakova L."/>
            <person name="Stursova M."/>
            <person name="Spatafora J.W."/>
            <person name="Tedersoo L."/>
            <person name="Vaario L.M."/>
            <person name="Yamada A."/>
            <person name="Yan M."/>
            <person name="Wang P."/>
            <person name="Xu J."/>
            <person name="Bruns T."/>
            <person name="Baldrian P."/>
            <person name="Vilgalys R."/>
            <person name="Dunand C."/>
            <person name="Henrissat B."/>
            <person name="Grigoriev I.V."/>
            <person name="Hibbett D."/>
            <person name="Nagy L.G."/>
            <person name="Martin F.M."/>
        </authorList>
    </citation>
    <scope>NUCLEOTIDE SEQUENCE</scope>
    <source>
        <strain evidence="2">Prilba</strain>
    </source>
</reference>
<protein>
    <submittedName>
        <fullName evidence="2">Uncharacterized protein</fullName>
    </submittedName>
</protein>
<organism evidence="2 3">
    <name type="scientific">Russula ochroleuca</name>
    <dbReference type="NCBI Taxonomy" id="152965"/>
    <lineage>
        <taxon>Eukaryota</taxon>
        <taxon>Fungi</taxon>
        <taxon>Dikarya</taxon>
        <taxon>Basidiomycota</taxon>
        <taxon>Agaricomycotina</taxon>
        <taxon>Agaricomycetes</taxon>
        <taxon>Russulales</taxon>
        <taxon>Russulaceae</taxon>
        <taxon>Russula</taxon>
    </lineage>
</organism>
<keyword evidence="3" id="KW-1185">Reference proteome</keyword>